<protein>
    <submittedName>
        <fullName evidence="1">Stage II sporulation protein P</fullName>
    </submittedName>
</protein>
<dbReference type="NCBIfam" id="TIGR02867">
    <property type="entry name" value="spore_II_P"/>
    <property type="match status" value="1"/>
</dbReference>
<keyword evidence="2" id="KW-1185">Reference proteome</keyword>
<dbReference type="Pfam" id="PF07454">
    <property type="entry name" value="SpoIIP"/>
    <property type="match status" value="1"/>
</dbReference>
<sequence>MVRIHTISLGRIKSKLITIVIILLSCLLLSRLINSGNKYVKINSGSEFPMITQEIEEHSLDSEWYKKVLEETIPYVDGYSNDGHTVKDFAKSIFSLITDIDWDNMNTVLEEIIPLARYINSNAVQYTQNVIEVDGMFDDYASNNEIVQPNDEDYYPIDSEDADVFEDPFASTSVKYSGSQLRDINFLQRNFYNFEGDLKLTYVDLPAAELINKNISLKKQSNKPQILIFHTHSQEHYADGDPNQLDDGVVGLGEVLAKILHEEYGIGVLHNKGQYDVVQGKLMRDGSYERMEPAIRKILQQNPSIEVLIDLHRDGIEKGKLVTTIDGKPTAKIMFVNGICKTMKDGELTEITSLPNPYLMDNLAFSLQMQLKANELYPGLMRKIYIKPYRYSLHMLPKSLLVEVGANTNTVEEARNAMAPLAKILCEVLKVQ</sequence>
<organism evidence="1 2">
    <name type="scientific">Defluviitalea raffinosedens</name>
    <dbReference type="NCBI Taxonomy" id="1450156"/>
    <lineage>
        <taxon>Bacteria</taxon>
        <taxon>Bacillati</taxon>
        <taxon>Bacillota</taxon>
        <taxon>Clostridia</taxon>
        <taxon>Lachnospirales</taxon>
        <taxon>Defluviitaleaceae</taxon>
        <taxon>Defluviitalea</taxon>
    </lineage>
</organism>
<accession>A0A7C8LJ63</accession>
<dbReference type="AlphaFoldDB" id="A0A7C8LJ63"/>
<gene>
    <name evidence="1" type="ORF">GND95_02280</name>
</gene>
<dbReference type="RefSeq" id="WP_158739190.1">
    <property type="nucleotide sequence ID" value="NZ_WSLF01000001.1"/>
</dbReference>
<proteinExistence type="predicted"/>
<dbReference type="EMBL" id="WSLF01000001">
    <property type="protein sequence ID" value="KAE9637280.1"/>
    <property type="molecule type" value="Genomic_DNA"/>
</dbReference>
<dbReference type="OrthoDB" id="1633470at2"/>
<evidence type="ECO:0000313" key="2">
    <source>
        <dbReference type="Proteomes" id="UP000483018"/>
    </source>
</evidence>
<evidence type="ECO:0000313" key="1">
    <source>
        <dbReference type="EMBL" id="KAE9637280.1"/>
    </source>
</evidence>
<dbReference type="InterPro" id="IPR010897">
    <property type="entry name" value="Spore_II_P"/>
</dbReference>
<reference evidence="1 2" key="1">
    <citation type="submission" date="2019-12" db="EMBL/GenBank/DDBJ databases">
        <title>Defluviitalea raffinosedens, isolated from a biogas fermenter, genome sequencing and characterization.</title>
        <authorList>
            <person name="Rettenmaier R."/>
            <person name="Schneider M."/>
            <person name="Neuhaus K."/>
            <person name="Liebl W."/>
            <person name="Zverlov V."/>
        </authorList>
    </citation>
    <scope>NUCLEOTIDE SEQUENCE [LARGE SCALE GENOMIC DNA]</scope>
    <source>
        <strain evidence="1 2">249c-K6</strain>
    </source>
</reference>
<dbReference type="PROSITE" id="PS51257">
    <property type="entry name" value="PROKAR_LIPOPROTEIN"/>
    <property type="match status" value="1"/>
</dbReference>
<comment type="caution">
    <text evidence="1">The sequence shown here is derived from an EMBL/GenBank/DDBJ whole genome shotgun (WGS) entry which is preliminary data.</text>
</comment>
<dbReference type="Proteomes" id="UP000483018">
    <property type="component" value="Unassembled WGS sequence"/>
</dbReference>
<name>A0A7C8LJ63_9FIRM</name>